<dbReference type="Proteomes" id="UP000741360">
    <property type="component" value="Unassembled WGS sequence"/>
</dbReference>
<feature type="non-terminal residue" evidence="2">
    <location>
        <position position="167"/>
    </location>
</feature>
<name>A0A932LZK4_UNCTE</name>
<reference evidence="2" key="1">
    <citation type="submission" date="2020-07" db="EMBL/GenBank/DDBJ databases">
        <title>Huge and variable diversity of episymbiotic CPR bacteria and DPANN archaea in groundwater ecosystems.</title>
        <authorList>
            <person name="He C.Y."/>
            <person name="Keren R."/>
            <person name="Whittaker M."/>
            <person name="Farag I.F."/>
            <person name="Doudna J."/>
            <person name="Cate J.H.D."/>
            <person name="Banfield J.F."/>
        </authorList>
    </citation>
    <scope>NUCLEOTIDE SEQUENCE</scope>
    <source>
        <strain evidence="2">NC_groundwater_717_Ag_S-0.2um_59_8</strain>
    </source>
</reference>
<feature type="region of interest" description="Disordered" evidence="1">
    <location>
        <begin position="125"/>
        <end position="144"/>
    </location>
</feature>
<comment type="caution">
    <text evidence="2">The sequence shown here is derived from an EMBL/GenBank/DDBJ whole genome shotgun (WGS) entry which is preliminary data.</text>
</comment>
<dbReference type="AlphaFoldDB" id="A0A932LZK4"/>
<dbReference type="EMBL" id="JACPSX010000029">
    <property type="protein sequence ID" value="MBI3013780.1"/>
    <property type="molecule type" value="Genomic_DNA"/>
</dbReference>
<evidence type="ECO:0000313" key="3">
    <source>
        <dbReference type="Proteomes" id="UP000741360"/>
    </source>
</evidence>
<proteinExistence type="predicted"/>
<organism evidence="2 3">
    <name type="scientific">Tectimicrobiota bacterium</name>
    <dbReference type="NCBI Taxonomy" id="2528274"/>
    <lineage>
        <taxon>Bacteria</taxon>
        <taxon>Pseudomonadati</taxon>
        <taxon>Nitrospinota/Tectimicrobiota group</taxon>
        <taxon>Candidatus Tectimicrobiota</taxon>
    </lineage>
</organism>
<accession>A0A932LZK4</accession>
<evidence type="ECO:0000256" key="1">
    <source>
        <dbReference type="SAM" id="MobiDB-lite"/>
    </source>
</evidence>
<evidence type="ECO:0000313" key="2">
    <source>
        <dbReference type="EMBL" id="MBI3013780.1"/>
    </source>
</evidence>
<gene>
    <name evidence="2" type="ORF">HYY65_01650</name>
</gene>
<protein>
    <submittedName>
        <fullName evidence="2">Uncharacterized protein</fullName>
    </submittedName>
</protein>
<sequence>MVSQTERNQLLPDEWREGLDYLRLNEPIPEDLFLRLTVPAQPRTDAEALTICEELAVFFAERPLTWAVAEAVFEVPEGDRVGHAYEGLAQSFVQSPPWKFSDALLKCLETLVQDSVPGALDYPYPIRPEPPHREPETEVSPPIRSTDADTEIVLRQAARLAVAVISS</sequence>